<dbReference type="AlphaFoldDB" id="A0A151IAI1"/>
<feature type="region of interest" description="Disordered" evidence="1">
    <location>
        <begin position="34"/>
        <end position="55"/>
    </location>
</feature>
<proteinExistence type="predicted"/>
<feature type="region of interest" description="Disordered" evidence="1">
    <location>
        <begin position="93"/>
        <end position="122"/>
    </location>
</feature>
<feature type="compositionally biased region" description="Polar residues" evidence="1">
    <location>
        <begin position="38"/>
        <end position="51"/>
    </location>
</feature>
<organism evidence="2 3">
    <name type="scientific">Cyphomyrmex costatus</name>
    <dbReference type="NCBI Taxonomy" id="456900"/>
    <lineage>
        <taxon>Eukaryota</taxon>
        <taxon>Metazoa</taxon>
        <taxon>Ecdysozoa</taxon>
        <taxon>Arthropoda</taxon>
        <taxon>Hexapoda</taxon>
        <taxon>Insecta</taxon>
        <taxon>Pterygota</taxon>
        <taxon>Neoptera</taxon>
        <taxon>Endopterygota</taxon>
        <taxon>Hymenoptera</taxon>
        <taxon>Apocrita</taxon>
        <taxon>Aculeata</taxon>
        <taxon>Formicoidea</taxon>
        <taxon>Formicidae</taxon>
        <taxon>Myrmicinae</taxon>
        <taxon>Cyphomyrmex</taxon>
    </lineage>
</organism>
<evidence type="ECO:0000256" key="1">
    <source>
        <dbReference type="SAM" id="MobiDB-lite"/>
    </source>
</evidence>
<accession>A0A151IAI1</accession>
<dbReference type="Proteomes" id="UP000078542">
    <property type="component" value="Unassembled WGS sequence"/>
</dbReference>
<reference evidence="2 3" key="1">
    <citation type="submission" date="2016-03" db="EMBL/GenBank/DDBJ databases">
        <title>Cyphomyrmex costatus WGS genome.</title>
        <authorList>
            <person name="Nygaard S."/>
            <person name="Hu H."/>
            <person name="Boomsma J."/>
            <person name="Zhang G."/>
        </authorList>
    </citation>
    <scope>NUCLEOTIDE SEQUENCE [LARGE SCALE GENOMIC DNA]</scope>
    <source>
        <strain evidence="2">MS0001</strain>
        <tissue evidence="2">Whole body</tissue>
    </source>
</reference>
<evidence type="ECO:0000313" key="2">
    <source>
        <dbReference type="EMBL" id="KYM96291.1"/>
    </source>
</evidence>
<sequence>MLIAPENETVSPPINEIDYSSCISSPVFRLRQEDKCSPTRNEPSFRLSKSCNSDRHPWFTSSREFTKPNSRCRNTRAPKSVLRHSWRCTIGGQASRPSPCEVEPSRAPAVQIDNTPREHVRV</sequence>
<gene>
    <name evidence="2" type="ORF">ALC62_13063</name>
</gene>
<evidence type="ECO:0000313" key="3">
    <source>
        <dbReference type="Proteomes" id="UP000078542"/>
    </source>
</evidence>
<keyword evidence="3" id="KW-1185">Reference proteome</keyword>
<dbReference type="EMBL" id="KQ978221">
    <property type="protein sequence ID" value="KYM96291.1"/>
    <property type="molecule type" value="Genomic_DNA"/>
</dbReference>
<protein>
    <submittedName>
        <fullName evidence="2">Uncharacterized protein</fullName>
    </submittedName>
</protein>
<name>A0A151IAI1_9HYME</name>